<dbReference type="Gene3D" id="3.30.70.330">
    <property type="match status" value="1"/>
</dbReference>
<keyword evidence="4" id="KW-1185">Reference proteome</keyword>
<protein>
    <recommendedName>
        <fullName evidence="2">RRM domain-containing protein</fullName>
    </recommendedName>
</protein>
<proteinExistence type="predicted"/>
<accession>A0A087GZS2</accession>
<dbReference type="Proteomes" id="UP000029120">
    <property type="component" value="Chromosome 5"/>
</dbReference>
<sequence>MEYYNSSKNSDINGPTYSEAFAKRLYGRKTLYEERLSRCFKVSVEGHDCTSLYAETIRCGFIYFEEEVAQEKALTLSSVFLTGYDTSCPADVLKAELFSLFSSCGEILYLTVDTDPSQPGLLNKFAFVCLVGKEARDNALRLDGSDLGGRKLVVEALEPKGDHFISADDAKKEIGPGYALMVNHPSTSITTWQ</sequence>
<keyword evidence="1" id="KW-0694">RNA-binding</keyword>
<dbReference type="GO" id="GO:0003723">
    <property type="term" value="F:RNA binding"/>
    <property type="evidence" value="ECO:0007669"/>
    <property type="project" value="UniProtKB-UniRule"/>
</dbReference>
<evidence type="ECO:0000313" key="4">
    <source>
        <dbReference type="Proteomes" id="UP000029120"/>
    </source>
</evidence>
<dbReference type="InterPro" id="IPR035979">
    <property type="entry name" value="RBD_domain_sf"/>
</dbReference>
<dbReference type="InterPro" id="IPR000504">
    <property type="entry name" value="RRM_dom"/>
</dbReference>
<dbReference type="EMBL" id="CM002873">
    <property type="protein sequence ID" value="KFK35374.1"/>
    <property type="molecule type" value="Genomic_DNA"/>
</dbReference>
<dbReference type="Pfam" id="PF00076">
    <property type="entry name" value="RRM_1"/>
    <property type="match status" value="1"/>
</dbReference>
<dbReference type="SUPFAM" id="SSF54928">
    <property type="entry name" value="RNA-binding domain, RBD"/>
    <property type="match status" value="1"/>
</dbReference>
<dbReference type="OrthoDB" id="1106050at2759"/>
<dbReference type="Gramene" id="KFK35374">
    <property type="protein sequence ID" value="KFK35374"/>
    <property type="gene ID" value="AALP_AA5G277000"/>
</dbReference>
<evidence type="ECO:0000256" key="1">
    <source>
        <dbReference type="PROSITE-ProRule" id="PRU00176"/>
    </source>
</evidence>
<reference evidence="4" key="1">
    <citation type="journal article" date="2015" name="Nat. Plants">
        <title>Genome expansion of Arabis alpina linked with retrotransposition and reduced symmetric DNA methylation.</title>
        <authorList>
            <person name="Willing E.M."/>
            <person name="Rawat V."/>
            <person name="Mandakova T."/>
            <person name="Maumus F."/>
            <person name="James G.V."/>
            <person name="Nordstroem K.J."/>
            <person name="Becker C."/>
            <person name="Warthmann N."/>
            <person name="Chica C."/>
            <person name="Szarzynska B."/>
            <person name="Zytnicki M."/>
            <person name="Albani M.C."/>
            <person name="Kiefer C."/>
            <person name="Bergonzi S."/>
            <person name="Castaings L."/>
            <person name="Mateos J.L."/>
            <person name="Berns M.C."/>
            <person name="Bujdoso N."/>
            <person name="Piofczyk T."/>
            <person name="de Lorenzo L."/>
            <person name="Barrero-Sicilia C."/>
            <person name="Mateos I."/>
            <person name="Piednoel M."/>
            <person name="Hagmann J."/>
            <person name="Chen-Min-Tao R."/>
            <person name="Iglesias-Fernandez R."/>
            <person name="Schuster S.C."/>
            <person name="Alonso-Blanco C."/>
            <person name="Roudier F."/>
            <person name="Carbonero P."/>
            <person name="Paz-Ares J."/>
            <person name="Davis S.J."/>
            <person name="Pecinka A."/>
            <person name="Quesneville H."/>
            <person name="Colot V."/>
            <person name="Lysak M.A."/>
            <person name="Weigel D."/>
            <person name="Coupland G."/>
            <person name="Schneeberger K."/>
        </authorList>
    </citation>
    <scope>NUCLEOTIDE SEQUENCE [LARGE SCALE GENOMIC DNA]</scope>
    <source>
        <strain evidence="4">cv. Pajares</strain>
    </source>
</reference>
<dbReference type="SMART" id="SM00360">
    <property type="entry name" value="RRM"/>
    <property type="match status" value="1"/>
</dbReference>
<dbReference type="InterPro" id="IPR012677">
    <property type="entry name" value="Nucleotide-bd_a/b_plait_sf"/>
</dbReference>
<gene>
    <name evidence="3" type="ordered locus">AALP_Aa5g277000</name>
</gene>
<dbReference type="AlphaFoldDB" id="A0A087GZS2"/>
<name>A0A087GZS2_ARAAL</name>
<evidence type="ECO:0000259" key="2">
    <source>
        <dbReference type="PROSITE" id="PS50102"/>
    </source>
</evidence>
<evidence type="ECO:0000313" key="3">
    <source>
        <dbReference type="EMBL" id="KFK35374.1"/>
    </source>
</evidence>
<dbReference type="PROSITE" id="PS50102">
    <property type="entry name" value="RRM"/>
    <property type="match status" value="1"/>
</dbReference>
<organism evidence="3 4">
    <name type="scientific">Arabis alpina</name>
    <name type="common">Alpine rock-cress</name>
    <dbReference type="NCBI Taxonomy" id="50452"/>
    <lineage>
        <taxon>Eukaryota</taxon>
        <taxon>Viridiplantae</taxon>
        <taxon>Streptophyta</taxon>
        <taxon>Embryophyta</taxon>
        <taxon>Tracheophyta</taxon>
        <taxon>Spermatophyta</taxon>
        <taxon>Magnoliopsida</taxon>
        <taxon>eudicotyledons</taxon>
        <taxon>Gunneridae</taxon>
        <taxon>Pentapetalae</taxon>
        <taxon>rosids</taxon>
        <taxon>malvids</taxon>
        <taxon>Brassicales</taxon>
        <taxon>Brassicaceae</taxon>
        <taxon>Arabideae</taxon>
        <taxon>Arabis</taxon>
    </lineage>
</organism>
<feature type="domain" description="RRM" evidence="2">
    <location>
        <begin position="77"/>
        <end position="159"/>
    </location>
</feature>